<dbReference type="SUPFAM" id="SSF54427">
    <property type="entry name" value="NTF2-like"/>
    <property type="match status" value="1"/>
</dbReference>
<dbReference type="InterPro" id="IPR032710">
    <property type="entry name" value="NTF2-like_dom_sf"/>
</dbReference>
<dbReference type="InterPro" id="IPR037401">
    <property type="entry name" value="SnoaL-like"/>
</dbReference>
<organism evidence="2 3">
    <name type="scientific">Trinickia fusca</name>
    <dbReference type="NCBI Taxonomy" id="2419777"/>
    <lineage>
        <taxon>Bacteria</taxon>
        <taxon>Pseudomonadati</taxon>
        <taxon>Pseudomonadota</taxon>
        <taxon>Betaproteobacteria</taxon>
        <taxon>Burkholderiales</taxon>
        <taxon>Burkholderiaceae</taxon>
        <taxon>Trinickia</taxon>
    </lineage>
</organism>
<feature type="domain" description="SnoaL-like" evidence="1">
    <location>
        <begin position="13"/>
        <end position="131"/>
    </location>
</feature>
<evidence type="ECO:0000259" key="1">
    <source>
        <dbReference type="Pfam" id="PF13474"/>
    </source>
</evidence>
<dbReference type="Gene3D" id="3.10.450.50">
    <property type="match status" value="1"/>
</dbReference>
<evidence type="ECO:0000313" key="2">
    <source>
        <dbReference type="EMBL" id="RKP49081.1"/>
    </source>
</evidence>
<dbReference type="OrthoDB" id="5767026at2"/>
<reference evidence="2 3" key="1">
    <citation type="submission" date="2018-10" db="EMBL/GenBank/DDBJ databases">
        <title>Paraburkholderia sp. 7MK8-2, isolated from soil.</title>
        <authorList>
            <person name="Gao Z.-H."/>
            <person name="Qiu L.-H."/>
        </authorList>
    </citation>
    <scope>NUCLEOTIDE SEQUENCE [LARGE SCALE GENOMIC DNA]</scope>
    <source>
        <strain evidence="2 3">7MK8-2</strain>
    </source>
</reference>
<dbReference type="Proteomes" id="UP000280434">
    <property type="component" value="Unassembled WGS sequence"/>
</dbReference>
<gene>
    <name evidence="2" type="ORF">D7S89_09740</name>
</gene>
<proteinExistence type="predicted"/>
<sequence length="150" mass="16487">MPRFARLFEAAADTLNAYYQAIAEGNIDALMAMWIDEEFASFIHAGGGHWHGVDDIRAGLVGLIDTKTLPTSIEPLDVRVYDSLGTVVYAVVEAHRAIDPLAAPSMVYTSYVLVHERGEWRIAHIHASPMPDETASQFAAKFRHGQGALH</sequence>
<dbReference type="Pfam" id="PF13474">
    <property type="entry name" value="SnoaL_3"/>
    <property type="match status" value="1"/>
</dbReference>
<dbReference type="EMBL" id="RBZV01000003">
    <property type="protein sequence ID" value="RKP49081.1"/>
    <property type="molecule type" value="Genomic_DNA"/>
</dbReference>
<dbReference type="RefSeq" id="WP_121277471.1">
    <property type="nucleotide sequence ID" value="NZ_RBZV01000003.1"/>
</dbReference>
<evidence type="ECO:0000313" key="3">
    <source>
        <dbReference type="Proteomes" id="UP000280434"/>
    </source>
</evidence>
<dbReference type="AlphaFoldDB" id="A0A494XH80"/>
<protein>
    <submittedName>
        <fullName evidence="2">DUF4440 domain-containing protein</fullName>
    </submittedName>
</protein>
<keyword evidence="3" id="KW-1185">Reference proteome</keyword>
<accession>A0A494XH80</accession>
<name>A0A494XH80_9BURK</name>
<comment type="caution">
    <text evidence="2">The sequence shown here is derived from an EMBL/GenBank/DDBJ whole genome shotgun (WGS) entry which is preliminary data.</text>
</comment>